<dbReference type="Pfam" id="PF12146">
    <property type="entry name" value="Hydrolase_4"/>
    <property type="match status" value="1"/>
</dbReference>
<proteinExistence type="predicted"/>
<keyword evidence="4" id="KW-1185">Reference proteome</keyword>
<gene>
    <name evidence="3" type="ORF">GCM10023209_16450</name>
</gene>
<evidence type="ECO:0000256" key="1">
    <source>
        <dbReference type="SAM" id="Phobius"/>
    </source>
</evidence>
<reference evidence="4" key="1">
    <citation type="journal article" date="2019" name="Int. J. Syst. Evol. Microbiol.">
        <title>The Global Catalogue of Microorganisms (GCM) 10K type strain sequencing project: providing services to taxonomists for standard genome sequencing and annotation.</title>
        <authorList>
            <consortium name="The Broad Institute Genomics Platform"/>
            <consortium name="The Broad Institute Genome Sequencing Center for Infectious Disease"/>
            <person name="Wu L."/>
            <person name="Ma J."/>
        </authorList>
    </citation>
    <scope>NUCLEOTIDE SEQUENCE [LARGE SCALE GENOMIC DNA]</scope>
    <source>
        <strain evidence="4">JCM 18015</strain>
    </source>
</reference>
<comment type="caution">
    <text evidence="3">The sequence shown here is derived from an EMBL/GenBank/DDBJ whole genome shotgun (WGS) entry which is preliminary data.</text>
</comment>
<dbReference type="Proteomes" id="UP001499910">
    <property type="component" value="Unassembled WGS sequence"/>
</dbReference>
<sequence length="327" mass="34412">MRDVGRWLGRVLLALVVLGAAFWFLAPREQVVRSATGSAALVADPGLLAAREAGFGDIVPGTEARVVWAGDEGAVTRWAVLYLHGFSATSEELRPVPDRVAGALGANLVFARLPGHGRTGAAMAEVRASDWVDDTDLMLDVARAVGDRVLVIGTSTGATLAAYAATEGDMAVDVAGMVLISPNFRVADPAGMVLGWPLARVWVPWITGPERGFEPVNEAQAAYWTTAYPSPVLASLGALLRELRGRDLSAVTVPALFLFSDADAVVDPRATRAAAERWGGPVTLRPVTLPDAGVDPYAHVIAGDILSPVMTDRVVEEILDFAGGVQD</sequence>
<dbReference type="InterPro" id="IPR029058">
    <property type="entry name" value="AB_hydrolase_fold"/>
</dbReference>
<feature type="domain" description="Serine aminopeptidase S33" evidence="2">
    <location>
        <begin position="76"/>
        <end position="279"/>
    </location>
</feature>
<keyword evidence="1" id="KW-0812">Transmembrane</keyword>
<accession>A0ABP9L9V5</accession>
<feature type="transmembrane region" description="Helical" evidence="1">
    <location>
        <begin position="7"/>
        <end position="26"/>
    </location>
</feature>
<dbReference type="RefSeq" id="WP_259550209.1">
    <property type="nucleotide sequence ID" value="NZ_BAABHW010000002.1"/>
</dbReference>
<dbReference type="InterPro" id="IPR022742">
    <property type="entry name" value="Hydrolase_4"/>
</dbReference>
<organism evidence="3 4">
    <name type="scientific">[Roseibacterium] beibuensis</name>
    <dbReference type="NCBI Taxonomy" id="1193142"/>
    <lineage>
        <taxon>Bacteria</taxon>
        <taxon>Pseudomonadati</taxon>
        <taxon>Pseudomonadota</taxon>
        <taxon>Alphaproteobacteria</taxon>
        <taxon>Rhodobacterales</taxon>
        <taxon>Roseobacteraceae</taxon>
        <taxon>Roseicyclus</taxon>
    </lineage>
</organism>
<dbReference type="SUPFAM" id="SSF53474">
    <property type="entry name" value="alpha/beta-Hydrolases"/>
    <property type="match status" value="1"/>
</dbReference>
<dbReference type="GO" id="GO:0016787">
    <property type="term" value="F:hydrolase activity"/>
    <property type="evidence" value="ECO:0007669"/>
    <property type="project" value="UniProtKB-KW"/>
</dbReference>
<name>A0ABP9L9V5_9RHOB</name>
<dbReference type="Gene3D" id="3.40.50.1820">
    <property type="entry name" value="alpha/beta hydrolase"/>
    <property type="match status" value="1"/>
</dbReference>
<protein>
    <submittedName>
        <fullName evidence="3">Alpha/beta hydrolase</fullName>
    </submittedName>
</protein>
<keyword evidence="1" id="KW-0472">Membrane</keyword>
<keyword evidence="1" id="KW-1133">Transmembrane helix</keyword>
<evidence type="ECO:0000313" key="4">
    <source>
        <dbReference type="Proteomes" id="UP001499910"/>
    </source>
</evidence>
<evidence type="ECO:0000313" key="3">
    <source>
        <dbReference type="EMBL" id="GAA5072027.1"/>
    </source>
</evidence>
<keyword evidence="3" id="KW-0378">Hydrolase</keyword>
<evidence type="ECO:0000259" key="2">
    <source>
        <dbReference type="Pfam" id="PF12146"/>
    </source>
</evidence>
<dbReference type="EMBL" id="BAABHW010000002">
    <property type="protein sequence ID" value="GAA5072027.1"/>
    <property type="molecule type" value="Genomic_DNA"/>
</dbReference>